<name>A0A7I7XK41_9MYCO</name>
<dbReference type="PANTHER" id="PTHR30204">
    <property type="entry name" value="REDOX-CYCLING DRUG-SENSING TRANSCRIPTIONAL ACTIVATOR SOXR"/>
    <property type="match status" value="1"/>
</dbReference>
<dbReference type="InterPro" id="IPR000551">
    <property type="entry name" value="MerR-type_HTH_dom"/>
</dbReference>
<dbReference type="SMART" id="SM00422">
    <property type="entry name" value="HTH_MERR"/>
    <property type="match status" value="1"/>
</dbReference>
<sequence length="236" mass="25320">MAEYRLDELSALSGVSVRNIRAYRERGLLDPPRRQGRAALYDERHLSQLATVNELLRKGFTSAHIAEFLDSTRQGHDLADILGLQQAIFGEPRVAVAIDADGDEARRLVAHGLAEVVDGRVTLTNPHLAELLDRVADQLPYVQAILEVADRVTGLLDELAGVVADALEDSLPAAAPAQGPVAGPASERLQVIDDYGLLGRRVVAERFGAALRRRLMTASADSGSVELDPACEATGS</sequence>
<dbReference type="EMBL" id="AP022610">
    <property type="protein sequence ID" value="BBZ29574.1"/>
    <property type="molecule type" value="Genomic_DNA"/>
</dbReference>
<evidence type="ECO:0000259" key="2">
    <source>
        <dbReference type="PROSITE" id="PS50937"/>
    </source>
</evidence>
<protein>
    <recommendedName>
        <fullName evidence="2">HTH merR-type domain-containing protein</fullName>
    </recommendedName>
</protein>
<evidence type="ECO:0000256" key="1">
    <source>
        <dbReference type="ARBA" id="ARBA00023125"/>
    </source>
</evidence>
<reference evidence="3 4" key="1">
    <citation type="journal article" date="2019" name="Emerg. Microbes Infect.">
        <title>Comprehensive subspecies identification of 175 nontuberculous mycobacteria species based on 7547 genomic profiles.</title>
        <authorList>
            <person name="Matsumoto Y."/>
            <person name="Kinjo T."/>
            <person name="Motooka D."/>
            <person name="Nabeya D."/>
            <person name="Jung N."/>
            <person name="Uechi K."/>
            <person name="Horii T."/>
            <person name="Iida T."/>
            <person name="Fujita J."/>
            <person name="Nakamura S."/>
        </authorList>
    </citation>
    <scope>NUCLEOTIDE SEQUENCE [LARGE SCALE GENOMIC DNA]</scope>
    <source>
        <strain evidence="3 4">JCM 13574</strain>
    </source>
</reference>
<dbReference type="PROSITE" id="PS50937">
    <property type="entry name" value="HTH_MERR_2"/>
    <property type="match status" value="1"/>
</dbReference>
<gene>
    <name evidence="3" type="ORF">MMAD_38690</name>
</gene>
<dbReference type="GO" id="GO:0003700">
    <property type="term" value="F:DNA-binding transcription factor activity"/>
    <property type="evidence" value="ECO:0007669"/>
    <property type="project" value="InterPro"/>
</dbReference>
<accession>A0A7I7XK41</accession>
<keyword evidence="1" id="KW-0238">DNA-binding</keyword>
<dbReference type="PANTHER" id="PTHR30204:SF93">
    <property type="entry name" value="HTH MERR-TYPE DOMAIN-CONTAINING PROTEIN"/>
    <property type="match status" value="1"/>
</dbReference>
<dbReference type="Pfam" id="PF13411">
    <property type="entry name" value="MerR_1"/>
    <property type="match status" value="1"/>
</dbReference>
<proteinExistence type="predicted"/>
<evidence type="ECO:0000313" key="4">
    <source>
        <dbReference type="Proteomes" id="UP000466517"/>
    </source>
</evidence>
<dbReference type="Proteomes" id="UP000466517">
    <property type="component" value="Chromosome"/>
</dbReference>
<dbReference type="Gene3D" id="1.10.1660.10">
    <property type="match status" value="1"/>
</dbReference>
<dbReference type="InterPro" id="IPR009061">
    <property type="entry name" value="DNA-bd_dom_put_sf"/>
</dbReference>
<keyword evidence="4" id="KW-1185">Reference proteome</keyword>
<dbReference type="KEGG" id="mmag:MMAD_38690"/>
<dbReference type="InterPro" id="IPR047057">
    <property type="entry name" value="MerR_fam"/>
</dbReference>
<dbReference type="GO" id="GO:0003677">
    <property type="term" value="F:DNA binding"/>
    <property type="evidence" value="ECO:0007669"/>
    <property type="project" value="UniProtKB-KW"/>
</dbReference>
<organism evidence="3 4">
    <name type="scientific">Mycolicibacterium madagascariense</name>
    <dbReference type="NCBI Taxonomy" id="212765"/>
    <lineage>
        <taxon>Bacteria</taxon>
        <taxon>Bacillati</taxon>
        <taxon>Actinomycetota</taxon>
        <taxon>Actinomycetes</taxon>
        <taxon>Mycobacteriales</taxon>
        <taxon>Mycobacteriaceae</taxon>
        <taxon>Mycolicibacterium</taxon>
    </lineage>
</organism>
<dbReference type="RefSeq" id="WP_163740229.1">
    <property type="nucleotide sequence ID" value="NZ_AP022610.1"/>
</dbReference>
<dbReference type="AlphaFoldDB" id="A0A7I7XK41"/>
<feature type="domain" description="HTH merR-type" evidence="2">
    <location>
        <begin position="3"/>
        <end position="71"/>
    </location>
</feature>
<evidence type="ECO:0000313" key="3">
    <source>
        <dbReference type="EMBL" id="BBZ29574.1"/>
    </source>
</evidence>
<dbReference type="SUPFAM" id="SSF46955">
    <property type="entry name" value="Putative DNA-binding domain"/>
    <property type="match status" value="1"/>
</dbReference>